<keyword evidence="2" id="KW-1185">Reference proteome</keyword>
<accession>A0A9P7K9H3</accession>
<sequence length="137" mass="15673">MVLKHTFPKFFGSLTKRDRTWDARVEDIRRLLAESPDRLELFETIEEFLSLIYSEASFYHTDPSGTQLESLYDVLSMFETFIRRGDPADGLAHLLEDIDWTATYRWSVAGSALVDGELDLDVDDDNVLLAGPAHIFN</sequence>
<organism evidence="1 2">
    <name type="scientific">Asterophora parasitica</name>
    <dbReference type="NCBI Taxonomy" id="117018"/>
    <lineage>
        <taxon>Eukaryota</taxon>
        <taxon>Fungi</taxon>
        <taxon>Dikarya</taxon>
        <taxon>Basidiomycota</taxon>
        <taxon>Agaricomycotina</taxon>
        <taxon>Agaricomycetes</taxon>
        <taxon>Agaricomycetidae</taxon>
        <taxon>Agaricales</taxon>
        <taxon>Tricholomatineae</taxon>
        <taxon>Lyophyllaceae</taxon>
        <taxon>Asterophora</taxon>
    </lineage>
</organism>
<name>A0A9P7K9H3_9AGAR</name>
<dbReference type="Proteomes" id="UP000775547">
    <property type="component" value="Unassembled WGS sequence"/>
</dbReference>
<gene>
    <name evidence="1" type="ORF">DXG03_005950</name>
</gene>
<evidence type="ECO:0000313" key="1">
    <source>
        <dbReference type="EMBL" id="KAG5641129.1"/>
    </source>
</evidence>
<evidence type="ECO:0000313" key="2">
    <source>
        <dbReference type="Proteomes" id="UP000775547"/>
    </source>
</evidence>
<comment type="caution">
    <text evidence="1">The sequence shown here is derived from an EMBL/GenBank/DDBJ whole genome shotgun (WGS) entry which is preliminary data.</text>
</comment>
<protein>
    <submittedName>
        <fullName evidence="1">Uncharacterized protein</fullName>
    </submittedName>
</protein>
<dbReference type="OrthoDB" id="3048862at2759"/>
<reference evidence="1" key="1">
    <citation type="submission" date="2020-07" db="EMBL/GenBank/DDBJ databases">
        <authorList>
            <person name="Nieuwenhuis M."/>
            <person name="Van De Peppel L.J.J."/>
        </authorList>
    </citation>
    <scope>NUCLEOTIDE SEQUENCE</scope>
    <source>
        <strain evidence="1">AP01</strain>
        <tissue evidence="1">Mycelium</tissue>
    </source>
</reference>
<dbReference type="EMBL" id="JABCKV010000382">
    <property type="protein sequence ID" value="KAG5641129.1"/>
    <property type="molecule type" value="Genomic_DNA"/>
</dbReference>
<proteinExistence type="predicted"/>
<dbReference type="AlphaFoldDB" id="A0A9P7K9H3"/>
<reference evidence="1" key="2">
    <citation type="submission" date="2021-10" db="EMBL/GenBank/DDBJ databases">
        <title>Phylogenomics reveals ancestral predisposition of the termite-cultivated fungus Termitomyces towards a domesticated lifestyle.</title>
        <authorList>
            <person name="Auxier B."/>
            <person name="Grum-Grzhimaylo A."/>
            <person name="Cardenas M.E."/>
            <person name="Lodge J.D."/>
            <person name="Laessoe T."/>
            <person name="Pedersen O."/>
            <person name="Smith M.E."/>
            <person name="Kuyper T.W."/>
            <person name="Franco-Molano E.A."/>
            <person name="Baroni T.J."/>
            <person name="Aanen D.K."/>
        </authorList>
    </citation>
    <scope>NUCLEOTIDE SEQUENCE</scope>
    <source>
        <strain evidence="1">AP01</strain>
        <tissue evidence="1">Mycelium</tissue>
    </source>
</reference>